<dbReference type="PROSITE" id="PS00216">
    <property type="entry name" value="SUGAR_TRANSPORT_1"/>
    <property type="match status" value="1"/>
</dbReference>
<evidence type="ECO:0000256" key="6">
    <source>
        <dbReference type="SAM" id="Phobius"/>
    </source>
</evidence>
<comment type="caution">
    <text evidence="8">The sequence shown here is derived from an EMBL/GenBank/DDBJ whole genome shotgun (WGS) entry which is preliminary data.</text>
</comment>
<feature type="transmembrane region" description="Helical" evidence="6">
    <location>
        <begin position="205"/>
        <end position="223"/>
    </location>
</feature>
<accession>A0ABD2VT13</accession>
<reference evidence="8 9" key="1">
    <citation type="journal article" date="2024" name="bioRxiv">
        <title>A reference genome for Trichogramma kaykai: A tiny desert-dwelling parasitoid wasp with competing sex-ratio distorters.</title>
        <authorList>
            <person name="Culotta J."/>
            <person name="Lindsey A.R."/>
        </authorList>
    </citation>
    <scope>NUCLEOTIDE SEQUENCE [LARGE SCALE GENOMIC DNA]</scope>
    <source>
        <strain evidence="8 9">KSX58</strain>
    </source>
</reference>
<dbReference type="Proteomes" id="UP001627154">
    <property type="component" value="Unassembled WGS sequence"/>
</dbReference>
<dbReference type="InterPro" id="IPR036259">
    <property type="entry name" value="MFS_trans_sf"/>
</dbReference>
<dbReference type="Pfam" id="PF00083">
    <property type="entry name" value="Sugar_tr"/>
    <property type="match status" value="1"/>
</dbReference>
<dbReference type="PANTHER" id="PTHR48021">
    <property type="match status" value="1"/>
</dbReference>
<feature type="transmembrane region" description="Helical" evidence="6">
    <location>
        <begin position="477"/>
        <end position="496"/>
    </location>
</feature>
<feature type="transmembrane region" description="Helical" evidence="6">
    <location>
        <begin position="90"/>
        <end position="109"/>
    </location>
</feature>
<dbReference type="InterPro" id="IPR005828">
    <property type="entry name" value="MFS_sugar_transport-like"/>
</dbReference>
<evidence type="ECO:0000256" key="2">
    <source>
        <dbReference type="ARBA" id="ARBA00022692"/>
    </source>
</evidence>
<keyword evidence="3 6" id="KW-1133">Transmembrane helix</keyword>
<feature type="region of interest" description="Disordered" evidence="5">
    <location>
        <begin position="1"/>
        <end position="25"/>
    </location>
</feature>
<dbReference type="GO" id="GO:0016020">
    <property type="term" value="C:membrane"/>
    <property type="evidence" value="ECO:0007669"/>
    <property type="project" value="UniProtKB-SubCell"/>
</dbReference>
<proteinExistence type="predicted"/>
<dbReference type="PROSITE" id="PS50850">
    <property type="entry name" value="MFS"/>
    <property type="match status" value="1"/>
</dbReference>
<evidence type="ECO:0000313" key="8">
    <source>
        <dbReference type="EMBL" id="KAL3383687.1"/>
    </source>
</evidence>
<dbReference type="SUPFAM" id="SSF103473">
    <property type="entry name" value="MFS general substrate transporter"/>
    <property type="match status" value="1"/>
</dbReference>
<evidence type="ECO:0000256" key="5">
    <source>
        <dbReference type="SAM" id="MobiDB-lite"/>
    </source>
</evidence>
<dbReference type="InterPro" id="IPR005829">
    <property type="entry name" value="Sugar_transporter_CS"/>
</dbReference>
<evidence type="ECO:0000256" key="4">
    <source>
        <dbReference type="ARBA" id="ARBA00023136"/>
    </source>
</evidence>
<keyword evidence="2 6" id="KW-0812">Transmembrane</keyword>
<keyword evidence="4 6" id="KW-0472">Membrane</keyword>
<sequence length="515" mass="57858">MDGSNPQSPERMPLNLSSDSSKDNDYEVSKNEVVLEGFDSVKTHKLVYKDVLPQIIISCLAHCIVIQAGINMAYSTILEDGLKDTLTTNQISWIASLVTLSLPCGSLFVGPLMDYFGRKKICIISCIPSIISWIFLIVAKSEVLIYIARIIAGISGGLSTVSLVYISEITHPQIRPMLLCFNSIFVSLGILITYSLGVWLAWNQMAIVFLIMNICIFFSLLFIPESPYWIMCFGKGESSQINHQVETILKKLNKTEQIYDQELVRIKEVSQNSSNQNNSLVKKMAWFYQQLKTPTVYKPTIILLVLFLLQQLAGTYVIIFYALSVFENLGGSFGKSFDKYDAMVILGILRFLMSLLTSFFSKNYGRRFLCITSGLGMAFSMFFSAMYFYLTSAVDENGQTKEVMADQKWILLVLVLFYVCTSCIGFVIIPWTLIGELLPISVRGIMGGFLVSAAYVMMFGVTKTYPYLVKALGAQGLFYFFSVTSLIGATFVYVFLPETLGKSFAEIEKYFDKKD</sequence>
<feature type="transmembrane region" description="Helical" evidence="6">
    <location>
        <begin position="145"/>
        <end position="166"/>
    </location>
</feature>
<feature type="transmembrane region" description="Helical" evidence="6">
    <location>
        <begin position="409"/>
        <end position="433"/>
    </location>
</feature>
<organism evidence="8 9">
    <name type="scientific">Trichogramma kaykai</name>
    <dbReference type="NCBI Taxonomy" id="54128"/>
    <lineage>
        <taxon>Eukaryota</taxon>
        <taxon>Metazoa</taxon>
        <taxon>Ecdysozoa</taxon>
        <taxon>Arthropoda</taxon>
        <taxon>Hexapoda</taxon>
        <taxon>Insecta</taxon>
        <taxon>Pterygota</taxon>
        <taxon>Neoptera</taxon>
        <taxon>Endopterygota</taxon>
        <taxon>Hymenoptera</taxon>
        <taxon>Apocrita</taxon>
        <taxon>Proctotrupomorpha</taxon>
        <taxon>Chalcidoidea</taxon>
        <taxon>Trichogrammatidae</taxon>
        <taxon>Trichogramma</taxon>
    </lineage>
</organism>
<gene>
    <name evidence="8" type="ORF">TKK_020449</name>
</gene>
<evidence type="ECO:0000256" key="3">
    <source>
        <dbReference type="ARBA" id="ARBA00022989"/>
    </source>
</evidence>
<comment type="subcellular location">
    <subcellularLocation>
        <location evidence="1">Membrane</location>
        <topology evidence="1">Multi-pass membrane protein</topology>
    </subcellularLocation>
</comment>
<feature type="transmembrane region" description="Helical" evidence="6">
    <location>
        <begin position="445"/>
        <end position="465"/>
    </location>
</feature>
<evidence type="ECO:0000256" key="1">
    <source>
        <dbReference type="ARBA" id="ARBA00004141"/>
    </source>
</evidence>
<feature type="transmembrane region" description="Helical" evidence="6">
    <location>
        <begin position="178"/>
        <end position="199"/>
    </location>
</feature>
<feature type="transmembrane region" description="Helical" evidence="6">
    <location>
        <begin position="343"/>
        <end position="361"/>
    </location>
</feature>
<dbReference type="AlphaFoldDB" id="A0ABD2VT13"/>
<dbReference type="InterPro" id="IPR050549">
    <property type="entry name" value="MFS_Trehalose_Transporter"/>
</dbReference>
<dbReference type="PANTHER" id="PTHR48021:SF32">
    <property type="entry name" value="FACILITATED TREHALOSE TRANSPORTER TRET1-2 HOMOLOG-LIKE PROTEIN"/>
    <property type="match status" value="1"/>
</dbReference>
<feature type="transmembrane region" description="Helical" evidence="6">
    <location>
        <begin position="121"/>
        <end position="139"/>
    </location>
</feature>
<dbReference type="InterPro" id="IPR020846">
    <property type="entry name" value="MFS_dom"/>
</dbReference>
<feature type="transmembrane region" description="Helical" evidence="6">
    <location>
        <begin position="301"/>
        <end position="323"/>
    </location>
</feature>
<feature type="domain" description="Major facilitator superfamily (MFS) profile" evidence="7">
    <location>
        <begin position="47"/>
        <end position="500"/>
    </location>
</feature>
<keyword evidence="9" id="KW-1185">Reference proteome</keyword>
<evidence type="ECO:0000259" key="7">
    <source>
        <dbReference type="PROSITE" id="PS50850"/>
    </source>
</evidence>
<dbReference type="EMBL" id="JBJJXI010000183">
    <property type="protein sequence ID" value="KAL3383687.1"/>
    <property type="molecule type" value="Genomic_DNA"/>
</dbReference>
<evidence type="ECO:0000313" key="9">
    <source>
        <dbReference type="Proteomes" id="UP001627154"/>
    </source>
</evidence>
<name>A0ABD2VT13_9HYME</name>
<protein>
    <recommendedName>
        <fullName evidence="7">Major facilitator superfamily (MFS) profile domain-containing protein</fullName>
    </recommendedName>
</protein>
<feature type="transmembrane region" description="Helical" evidence="6">
    <location>
        <begin position="368"/>
        <end position="389"/>
    </location>
</feature>
<dbReference type="FunFam" id="1.20.1250.20:FF:000249">
    <property type="entry name" value="facilitated trehalose transporter Tret1"/>
    <property type="match status" value="1"/>
</dbReference>
<feature type="transmembrane region" description="Helical" evidence="6">
    <location>
        <begin position="51"/>
        <end position="70"/>
    </location>
</feature>
<dbReference type="Gene3D" id="1.20.1250.20">
    <property type="entry name" value="MFS general substrate transporter like domains"/>
    <property type="match status" value="1"/>
</dbReference>